<name>X0H2P8_FUSOX</name>
<dbReference type="GO" id="GO:0030422">
    <property type="term" value="P:siRNA processing"/>
    <property type="evidence" value="ECO:0007669"/>
    <property type="project" value="TreeGrafter"/>
</dbReference>
<evidence type="ECO:0000313" key="4">
    <source>
        <dbReference type="EMBL" id="EXL66285.1"/>
    </source>
</evidence>
<dbReference type="InterPro" id="IPR007855">
    <property type="entry name" value="RDRP"/>
</dbReference>
<reference evidence="4" key="1">
    <citation type="submission" date="2011-11" db="EMBL/GenBank/DDBJ databases">
        <title>The Genome Sequence of Fusarium oxysporum PHW808.</title>
        <authorList>
            <consortium name="The Broad Institute Genome Sequencing Platform"/>
            <person name="Ma L.-J."/>
            <person name="Gale L.R."/>
            <person name="Schwartz D.C."/>
            <person name="Zhou S."/>
            <person name="Corby-Kistler H."/>
            <person name="Young S.K."/>
            <person name="Zeng Q."/>
            <person name="Gargeya S."/>
            <person name="Fitzgerald M."/>
            <person name="Haas B."/>
            <person name="Abouelleil A."/>
            <person name="Alvarado L."/>
            <person name="Arachchi H.M."/>
            <person name="Berlin A."/>
            <person name="Brown A."/>
            <person name="Chapman S.B."/>
            <person name="Chen Z."/>
            <person name="Dunbar C."/>
            <person name="Freedman E."/>
            <person name="Gearin G."/>
            <person name="Goldberg J."/>
            <person name="Griggs A."/>
            <person name="Gujja S."/>
            <person name="Heiman D."/>
            <person name="Howarth C."/>
            <person name="Larson L."/>
            <person name="Lui A."/>
            <person name="MacDonald P.J.P."/>
            <person name="Montmayeur A."/>
            <person name="Murphy C."/>
            <person name="Neiman D."/>
            <person name="Pearson M."/>
            <person name="Priest M."/>
            <person name="Roberts A."/>
            <person name="Saif S."/>
            <person name="Shea T."/>
            <person name="Shenoy N."/>
            <person name="Sisk P."/>
            <person name="Stolte C."/>
            <person name="Sykes S."/>
            <person name="Wortman J."/>
            <person name="Nusbaum C."/>
            <person name="Birren B."/>
        </authorList>
    </citation>
    <scope>NUCLEOTIDE SEQUENCE [LARGE SCALE GENOMIC DNA]</scope>
    <source>
        <strain evidence="4">54008</strain>
    </source>
</reference>
<evidence type="ECO:0000256" key="1">
    <source>
        <dbReference type="RuleBase" id="RU363098"/>
    </source>
</evidence>
<dbReference type="EMBL" id="JH659052">
    <property type="protein sequence ID" value="EXL66285.1"/>
    <property type="molecule type" value="Genomic_DNA"/>
</dbReference>
<dbReference type="EC" id="2.7.7.48" evidence="1"/>
<dbReference type="Pfam" id="PF05183">
    <property type="entry name" value="RdRP"/>
    <property type="match status" value="2"/>
</dbReference>
<organism evidence="4">
    <name type="scientific">Fusarium oxysporum f. sp. conglutinans race 2 54008</name>
    <dbReference type="NCBI Taxonomy" id="1089457"/>
    <lineage>
        <taxon>Eukaryota</taxon>
        <taxon>Fungi</taxon>
        <taxon>Dikarya</taxon>
        <taxon>Ascomycota</taxon>
        <taxon>Pezizomycotina</taxon>
        <taxon>Sordariomycetes</taxon>
        <taxon>Hypocreomycetidae</taxon>
        <taxon>Hypocreales</taxon>
        <taxon>Nectriaceae</taxon>
        <taxon>Fusarium</taxon>
        <taxon>Fusarium oxysporum species complex</taxon>
    </lineage>
</organism>
<evidence type="ECO:0000259" key="3">
    <source>
        <dbReference type="Pfam" id="PF05183"/>
    </source>
</evidence>
<dbReference type="GO" id="GO:0003723">
    <property type="term" value="F:RNA binding"/>
    <property type="evidence" value="ECO:0007669"/>
    <property type="project" value="UniProtKB-KW"/>
</dbReference>
<dbReference type="AlphaFoldDB" id="X0H2P8"/>
<sequence>MEKSIRHRHTDIESSNGTPMNDGIGRISHSLLRVVRDVMGLDSLPTAIQARIGGAKGLWMMDLSPCPPDERWIEIYPSQRKWDCNWSDPAHRTLEVVSVSSYTGPASLNLQFIPILEERAIDRKLMRTTICERIEKHLRNDLGNAKAAMEIPEAWVCWDADIVDNFKSTDVPSPHTFKEYFQPNTQTLGSLASRYGKPHYLDMFLEEAFDFHLNPSFMGTCTGYKESLAYHEGSIGNETVVKLSMLLSALVDQEKSGFEFDDNLWCRIKEEQCGGKMFLKAPTYKTDNLAALATSNHIIDFLKLAIHQRIQDGIREFSYYRTGSGIGYDKPVLTTFDSDLVRYWNDFEDQANQITSLFDPSSCWFKDLRSSLIQEIDECKTYWGKAMSGKEDYLTKVVPVHERWKDILPTVKSDSLVASLMASSLKNGVGGSKYLGPWDLLKASLTFKRHHQHARFVWQMAGRQLQFIKACRGIGGDENDILPPIPVVSRMYRILRPDTRRIERALASQEEDF</sequence>
<feature type="domain" description="RDRP core" evidence="3">
    <location>
        <begin position="10"/>
        <end position="137"/>
    </location>
</feature>
<dbReference type="OrthoDB" id="10055769at2759"/>
<dbReference type="Proteomes" id="UP000030676">
    <property type="component" value="Unassembled WGS sequence"/>
</dbReference>
<dbReference type="PANTHER" id="PTHR23079:SF14">
    <property type="entry name" value="RNA-DEPENDENT RNA POLYMERASE"/>
    <property type="match status" value="1"/>
</dbReference>
<dbReference type="GO" id="GO:0031380">
    <property type="term" value="C:nuclear RNA-directed RNA polymerase complex"/>
    <property type="evidence" value="ECO:0007669"/>
    <property type="project" value="TreeGrafter"/>
</dbReference>
<feature type="domain" description="RDRP core" evidence="3">
    <location>
        <begin position="154"/>
        <end position="304"/>
    </location>
</feature>
<keyword evidence="1" id="KW-0808">Transferase</keyword>
<protein>
    <recommendedName>
        <fullName evidence="1">RNA-dependent RNA polymerase</fullName>
        <ecNumber evidence="1">2.7.7.48</ecNumber>
    </recommendedName>
</protein>
<comment type="catalytic activity">
    <reaction evidence="1">
        <text>RNA(n) + a ribonucleoside 5'-triphosphate = RNA(n+1) + diphosphate</text>
        <dbReference type="Rhea" id="RHEA:21248"/>
        <dbReference type="Rhea" id="RHEA-COMP:14527"/>
        <dbReference type="Rhea" id="RHEA-COMP:17342"/>
        <dbReference type="ChEBI" id="CHEBI:33019"/>
        <dbReference type="ChEBI" id="CHEBI:61557"/>
        <dbReference type="ChEBI" id="CHEBI:140395"/>
        <dbReference type="EC" id="2.7.7.48"/>
    </reaction>
</comment>
<gene>
    <name evidence="4" type="ORF">FOPG_17532</name>
</gene>
<dbReference type="HOGENOM" id="CLU_002322_2_0_1"/>
<keyword evidence="1" id="KW-0694">RNA-binding</keyword>
<dbReference type="InterPro" id="IPR057596">
    <property type="entry name" value="RDRP_core"/>
</dbReference>
<comment type="similarity">
    <text evidence="1">Belongs to the RdRP family.</text>
</comment>
<feature type="region of interest" description="Disordered" evidence="2">
    <location>
        <begin position="1"/>
        <end position="24"/>
    </location>
</feature>
<reference evidence="4" key="2">
    <citation type="submission" date="2012-05" db="EMBL/GenBank/DDBJ databases">
        <title>The Genome Annotation of Fusarium oxysporum PHW808.</title>
        <authorList>
            <consortium name="The Broad Institute Genomics Platform"/>
            <person name="Ma L.-J."/>
            <person name="Corby-Kistler H."/>
            <person name="Broz K."/>
            <person name="Gale L.R."/>
            <person name="Jonkers W."/>
            <person name="O'Donnell K."/>
            <person name="Ploetz R."/>
            <person name="Steinberg C."/>
            <person name="Schwartz D.C."/>
            <person name="VanEtten H."/>
            <person name="Zhou S."/>
            <person name="Young S.K."/>
            <person name="Zeng Q."/>
            <person name="Gargeya S."/>
            <person name="Fitzgerald M."/>
            <person name="Abouelleil A."/>
            <person name="Alvarado L."/>
            <person name="Chapman S.B."/>
            <person name="Gainer-Dewar J."/>
            <person name="Goldberg J."/>
            <person name="Griggs A."/>
            <person name="Gujja S."/>
            <person name="Hansen M."/>
            <person name="Howarth C."/>
            <person name="Imamovic A."/>
            <person name="Ireland A."/>
            <person name="Larimer J."/>
            <person name="McCowan C."/>
            <person name="Murphy C."/>
            <person name="Pearson M."/>
            <person name="Poon T.W."/>
            <person name="Priest M."/>
            <person name="Roberts A."/>
            <person name="Saif S."/>
            <person name="Shea T."/>
            <person name="Sykes S."/>
            <person name="Wortman J."/>
            <person name="Nusbaum C."/>
            <person name="Birren B."/>
        </authorList>
    </citation>
    <scope>NUCLEOTIDE SEQUENCE</scope>
    <source>
        <strain evidence="4">54008</strain>
    </source>
</reference>
<dbReference type="PANTHER" id="PTHR23079">
    <property type="entry name" value="RNA-DEPENDENT RNA POLYMERASE"/>
    <property type="match status" value="1"/>
</dbReference>
<keyword evidence="1" id="KW-0696">RNA-directed RNA polymerase</keyword>
<keyword evidence="1" id="KW-0548">Nucleotidyltransferase</keyword>
<proteinExistence type="inferred from homology"/>
<accession>X0H2P8</accession>
<dbReference type="GO" id="GO:0003968">
    <property type="term" value="F:RNA-directed RNA polymerase activity"/>
    <property type="evidence" value="ECO:0007669"/>
    <property type="project" value="UniProtKB-KW"/>
</dbReference>
<evidence type="ECO:0000256" key="2">
    <source>
        <dbReference type="SAM" id="MobiDB-lite"/>
    </source>
</evidence>